<sequence length="703" mass="80538">MKNIEKTKDKKRKIKKKDIDKTKKSQVLVVAQEIRLARLLSGNEKKTRDKVLIKLKKWLNSCFNKEYDFKEDDFTRVWKGLFYAVWMSDKPLVQEDLCESIASILDQFPPEQIKYSMLMTKAGFKVLATEWYGIDHHRMDKFLMLVRRYLRGSLRCLLRCKWSLDSCTLYTKMLSAKDGLFAVNTPHYARNATSMLMHIIDCFLEELAKVSNGAIPEDSLVTLLRPFCGYMCEGASPTLCAACRRLLTALVRQSDKGLEYQEAKRAWEQMGCPEGGPEALELVEDDDGDEEPMQNGDHASDDDDSLKALDPRAGRVDVLLPTLPVPAAQLALLLRGLLGSATSKAHRRVKICLQRFEKLARDEYPLPIEQPETNEPIVINKAKSAQELRALEKSLISSSDELALRGLSRKHRKRLLAKTRVGLSIVDDIEKIKKSPNKVSTYGDWEVESTEPKAKKAKLDNTSNKENEQKVKKLKKDRETNQQKPNGDISKKKLKKEKKLDRVMKENGIRKKESPKGNGLKEKGDKFKRQTKENAAERKMLPKEREKQVENKKNLIKEKPKDTITKYINNIIDKKISQHKINKVDNTKTSKQHLAKTNNKISKEHKSSAKSDKSPVLVVNKIKSFQKCTVKEQKRVKAFDTPKRVKFVLKNNSMQGPVDYYKSVRQSPNIPFDSSKKPVKTNLKPSTPSPINPFFKKKLKMKN</sequence>
<gene>
    <name evidence="1" type="ORF">K1T71_000885</name>
</gene>
<evidence type="ECO:0000313" key="2">
    <source>
        <dbReference type="Proteomes" id="UP000824533"/>
    </source>
</evidence>
<name>A0ACC1DG19_9NEOP</name>
<evidence type="ECO:0000313" key="1">
    <source>
        <dbReference type="EMBL" id="KAJ0182909.1"/>
    </source>
</evidence>
<keyword evidence="2" id="KW-1185">Reference proteome</keyword>
<organism evidence="1 2">
    <name type="scientific">Dendrolimus kikuchii</name>
    <dbReference type="NCBI Taxonomy" id="765133"/>
    <lineage>
        <taxon>Eukaryota</taxon>
        <taxon>Metazoa</taxon>
        <taxon>Ecdysozoa</taxon>
        <taxon>Arthropoda</taxon>
        <taxon>Hexapoda</taxon>
        <taxon>Insecta</taxon>
        <taxon>Pterygota</taxon>
        <taxon>Neoptera</taxon>
        <taxon>Endopterygota</taxon>
        <taxon>Lepidoptera</taxon>
        <taxon>Glossata</taxon>
        <taxon>Ditrysia</taxon>
        <taxon>Bombycoidea</taxon>
        <taxon>Lasiocampidae</taxon>
        <taxon>Dendrolimus</taxon>
    </lineage>
</organism>
<reference evidence="1 2" key="1">
    <citation type="journal article" date="2021" name="Front. Genet.">
        <title>Chromosome-Level Genome Assembly Reveals Significant Gene Expansion in the Toll and IMD Signaling Pathways of Dendrolimus kikuchii.</title>
        <authorList>
            <person name="Zhou J."/>
            <person name="Wu P."/>
            <person name="Xiong Z."/>
            <person name="Liu N."/>
            <person name="Zhao N."/>
            <person name="Ji M."/>
            <person name="Qiu Y."/>
            <person name="Yang B."/>
        </authorList>
    </citation>
    <scope>NUCLEOTIDE SEQUENCE [LARGE SCALE GENOMIC DNA]</scope>
    <source>
        <strain evidence="1">Ann1</strain>
    </source>
</reference>
<accession>A0ACC1DG19</accession>
<comment type="caution">
    <text evidence="1">The sequence shown here is derived from an EMBL/GenBank/DDBJ whole genome shotgun (WGS) entry which is preliminary data.</text>
</comment>
<dbReference type="Proteomes" id="UP000824533">
    <property type="component" value="Linkage Group LG02"/>
</dbReference>
<dbReference type="EMBL" id="CM034388">
    <property type="protein sequence ID" value="KAJ0182909.1"/>
    <property type="molecule type" value="Genomic_DNA"/>
</dbReference>
<proteinExistence type="predicted"/>
<protein>
    <submittedName>
        <fullName evidence="1">Uncharacterized protein</fullName>
    </submittedName>
</protein>